<dbReference type="InParanoid" id="A0A066VDG5"/>
<dbReference type="GO" id="GO:0036088">
    <property type="term" value="P:D-serine catabolic process"/>
    <property type="evidence" value="ECO:0007669"/>
    <property type="project" value="TreeGrafter"/>
</dbReference>
<dbReference type="RefSeq" id="XP_013240117.1">
    <property type="nucleotide sequence ID" value="XM_013384663.1"/>
</dbReference>
<evidence type="ECO:0000259" key="3">
    <source>
        <dbReference type="SMART" id="SM01119"/>
    </source>
</evidence>
<dbReference type="Gene3D" id="2.40.37.20">
    <property type="entry name" value="D-serine dehydratase-like domain"/>
    <property type="match status" value="1"/>
</dbReference>
<feature type="domain" description="D-serine dehydratase-like" evidence="3">
    <location>
        <begin position="373"/>
        <end position="516"/>
    </location>
</feature>
<dbReference type="STRING" id="1037660.A0A066VDG5"/>
<dbReference type="InterPro" id="IPR029066">
    <property type="entry name" value="PLP-binding_barrel"/>
</dbReference>
<dbReference type="EMBL" id="JMSN01000162">
    <property type="protein sequence ID" value="KDN36640.1"/>
    <property type="molecule type" value="Genomic_DNA"/>
</dbReference>
<organism evidence="4 5">
    <name type="scientific">Tilletiaria anomala (strain ATCC 24038 / CBS 436.72 / UBC 951)</name>
    <dbReference type="NCBI Taxonomy" id="1037660"/>
    <lineage>
        <taxon>Eukaryota</taxon>
        <taxon>Fungi</taxon>
        <taxon>Dikarya</taxon>
        <taxon>Basidiomycota</taxon>
        <taxon>Ustilaginomycotina</taxon>
        <taxon>Exobasidiomycetes</taxon>
        <taxon>Georgefischeriales</taxon>
        <taxon>Tilletiariaceae</taxon>
        <taxon>Tilletiaria</taxon>
    </lineage>
</organism>
<protein>
    <recommendedName>
        <fullName evidence="3">D-serine dehydratase-like domain-containing protein</fullName>
    </recommendedName>
</protein>
<dbReference type="Pfam" id="PF01168">
    <property type="entry name" value="Ala_racemase_N"/>
    <property type="match status" value="1"/>
</dbReference>
<dbReference type="GeneID" id="25266757"/>
<dbReference type="InterPro" id="IPR042208">
    <property type="entry name" value="D-ser_dehydrat-like_sf"/>
</dbReference>
<dbReference type="OMA" id="WPRFYGW"/>
<dbReference type="AlphaFoldDB" id="A0A066VDG5"/>
<evidence type="ECO:0000313" key="4">
    <source>
        <dbReference type="EMBL" id="KDN36640.1"/>
    </source>
</evidence>
<gene>
    <name evidence="4" type="ORF">K437DRAFT_276760</name>
</gene>
<dbReference type="FunCoup" id="A0A066VDG5">
    <property type="interactions" value="25"/>
</dbReference>
<accession>A0A066VDG5</accession>
<dbReference type="GO" id="GO:0008721">
    <property type="term" value="F:D-serine ammonia-lyase activity"/>
    <property type="evidence" value="ECO:0007669"/>
    <property type="project" value="TreeGrafter"/>
</dbReference>
<evidence type="ECO:0000313" key="5">
    <source>
        <dbReference type="Proteomes" id="UP000027361"/>
    </source>
</evidence>
<comment type="caution">
    <text evidence="4">The sequence shown here is derived from an EMBL/GenBank/DDBJ whole genome shotgun (WGS) entry which is preliminary data.</text>
</comment>
<dbReference type="SMART" id="SM01119">
    <property type="entry name" value="D-ser_dehydrat"/>
    <property type="match status" value="1"/>
</dbReference>
<dbReference type="Pfam" id="PF14031">
    <property type="entry name" value="D-ser_dehydrat"/>
    <property type="match status" value="1"/>
</dbReference>
<dbReference type="Gene3D" id="3.20.20.10">
    <property type="entry name" value="Alanine racemase"/>
    <property type="match status" value="1"/>
</dbReference>
<dbReference type="PANTHER" id="PTHR28004:SF2">
    <property type="entry name" value="D-SERINE DEHYDRATASE"/>
    <property type="match status" value="1"/>
</dbReference>
<reference evidence="4 5" key="1">
    <citation type="submission" date="2014-05" db="EMBL/GenBank/DDBJ databases">
        <title>Draft genome sequence of a rare smut relative, Tilletiaria anomala UBC 951.</title>
        <authorList>
            <consortium name="DOE Joint Genome Institute"/>
            <person name="Toome M."/>
            <person name="Kuo A."/>
            <person name="Henrissat B."/>
            <person name="Lipzen A."/>
            <person name="Tritt A."/>
            <person name="Yoshinaga Y."/>
            <person name="Zane M."/>
            <person name="Barry K."/>
            <person name="Grigoriev I.V."/>
            <person name="Spatafora J.W."/>
            <person name="Aimea M.C."/>
        </authorList>
    </citation>
    <scope>NUCLEOTIDE SEQUENCE [LARGE SCALE GENOMIC DNA]</scope>
    <source>
        <strain evidence="4 5">UBC 951</strain>
    </source>
</reference>
<dbReference type="InterPro" id="IPR001608">
    <property type="entry name" value="Ala_racemase_N"/>
</dbReference>
<dbReference type="InterPro" id="IPR026956">
    <property type="entry name" value="D-ser_dehydrat-like_dom"/>
</dbReference>
<dbReference type="OrthoDB" id="20198at2759"/>
<name>A0A066VDG5_TILAU</name>
<dbReference type="InterPro" id="IPR051466">
    <property type="entry name" value="D-amino_acid_metab_enzyme"/>
</dbReference>
<dbReference type="PANTHER" id="PTHR28004">
    <property type="entry name" value="ZGC:162816-RELATED"/>
    <property type="match status" value="1"/>
</dbReference>
<comment type="similarity">
    <text evidence="1">Belongs to the DSD1 family.</text>
</comment>
<dbReference type="SUPFAM" id="SSF51419">
    <property type="entry name" value="PLP-binding barrel"/>
    <property type="match status" value="1"/>
</dbReference>
<proteinExistence type="inferred from homology"/>
<keyword evidence="5" id="KW-1185">Reference proteome</keyword>
<evidence type="ECO:0000256" key="1">
    <source>
        <dbReference type="ARBA" id="ARBA00005323"/>
    </source>
</evidence>
<dbReference type="Proteomes" id="UP000027361">
    <property type="component" value="Unassembled WGS sequence"/>
</dbReference>
<sequence length="536" mass="58774">MSLSVPSIQPGTPAAPRPSKAALRALFGGQPLTSLRTPAAIVDISRVRRNCARMLSAAQDVWGVEFRAHVKTHKALEASLCMLLPDPSGRPSLRTGRAIVSTLQEGWGLIEESDANDPADRGQMKRVLEEVLYSLPPAMDKLGDLLALRTALREYSAAGRKAQLRLMVDNVKQVLALEQFMSALTHDGSERTEPWSVFVKIECGGKRAGLDTTTAYFKHFIKLVDEQCPHVSIFGFYVHAGQSYASKNLEQADGFFNTEIRTADDACRMAKEVLYGAVAGSVDERHRASRHSFPFTLSVGSTPTAHAAISFEKQKVNEALAKLSGILELHGGNYPFLDLQQIATKVIPTQQQQEDCTDCSTSPSGWGAMSDVAFSILSTVIAEYPARASTSKTNKLEWHPSGHVQPGDEAMCDAGGIAMSKDQGPFGGLGHVIWPTDRIGWEISRASQEHGVLALRKGDTSKWQAEWAYPRRSSSSRSNESDAEEPKAVCIGDKIRIVPQHACLTAAQYPWYYVVDSEDETKGSTVKDVWVPWKFW</sequence>
<keyword evidence="2" id="KW-0456">Lyase</keyword>
<evidence type="ECO:0000256" key="2">
    <source>
        <dbReference type="ARBA" id="ARBA00023239"/>
    </source>
</evidence>
<dbReference type="HOGENOM" id="CLU_031639_0_0_1"/>